<feature type="DNA-binding region" description="H-T-H motif" evidence="2">
    <location>
        <begin position="48"/>
        <end position="67"/>
    </location>
</feature>
<evidence type="ECO:0000256" key="1">
    <source>
        <dbReference type="ARBA" id="ARBA00023125"/>
    </source>
</evidence>
<accession>A0A368NHB3</accession>
<organism evidence="4 5">
    <name type="scientific">Corallincola holothuriorum</name>
    <dbReference type="NCBI Taxonomy" id="2282215"/>
    <lineage>
        <taxon>Bacteria</taxon>
        <taxon>Pseudomonadati</taxon>
        <taxon>Pseudomonadota</taxon>
        <taxon>Gammaproteobacteria</taxon>
        <taxon>Alteromonadales</taxon>
        <taxon>Psychromonadaceae</taxon>
        <taxon>Corallincola</taxon>
    </lineage>
</organism>
<dbReference type="GO" id="GO:0000976">
    <property type="term" value="F:transcription cis-regulatory region binding"/>
    <property type="evidence" value="ECO:0007669"/>
    <property type="project" value="TreeGrafter"/>
</dbReference>
<evidence type="ECO:0000313" key="5">
    <source>
        <dbReference type="Proteomes" id="UP000252558"/>
    </source>
</evidence>
<evidence type="ECO:0000313" key="4">
    <source>
        <dbReference type="EMBL" id="RCU49510.1"/>
    </source>
</evidence>
<keyword evidence="1 2" id="KW-0238">DNA-binding</keyword>
<dbReference type="InterPro" id="IPR036271">
    <property type="entry name" value="Tet_transcr_reg_TetR-rel_C_sf"/>
</dbReference>
<evidence type="ECO:0000256" key="2">
    <source>
        <dbReference type="PROSITE-ProRule" id="PRU00335"/>
    </source>
</evidence>
<evidence type="ECO:0000259" key="3">
    <source>
        <dbReference type="PROSITE" id="PS50977"/>
    </source>
</evidence>
<comment type="caution">
    <text evidence="4">The sequence shown here is derived from an EMBL/GenBank/DDBJ whole genome shotgun (WGS) entry which is preliminary data.</text>
</comment>
<feature type="domain" description="HTH tetR-type" evidence="3">
    <location>
        <begin position="25"/>
        <end position="85"/>
    </location>
</feature>
<dbReference type="InterPro" id="IPR001647">
    <property type="entry name" value="HTH_TetR"/>
</dbReference>
<dbReference type="InterPro" id="IPR050109">
    <property type="entry name" value="HTH-type_TetR-like_transc_reg"/>
</dbReference>
<sequence>MARSKILITRLTRKRSMVGRPSEDSRVRQRLIDAAAQLFTSLPYEKVSTRAIATRADSNIGMIRYYFANKAGLFEAVCRQFIDQMTAQLERFVNNSSVDGLGDIISGYYETMAPLPAFPKLVQRAMSLPEDDPSRQIIQRLFTHINDTFDRKIDASMSKADLKPDLDPKLIRMSLISLMVFPFLMPPAIMQMQGIKLDTNFLQRLAKHNKELLKHGLSA</sequence>
<proteinExistence type="predicted"/>
<dbReference type="InterPro" id="IPR009057">
    <property type="entry name" value="Homeodomain-like_sf"/>
</dbReference>
<dbReference type="SUPFAM" id="SSF48498">
    <property type="entry name" value="Tetracyclin repressor-like, C-terminal domain"/>
    <property type="match status" value="1"/>
</dbReference>
<dbReference type="PANTHER" id="PTHR30055:SF233">
    <property type="entry name" value="REGULATORY PROTEIN TETR"/>
    <property type="match status" value="1"/>
</dbReference>
<dbReference type="AlphaFoldDB" id="A0A368NHB3"/>
<dbReference type="SUPFAM" id="SSF46689">
    <property type="entry name" value="Homeodomain-like"/>
    <property type="match status" value="1"/>
</dbReference>
<dbReference type="Pfam" id="PF00440">
    <property type="entry name" value="TetR_N"/>
    <property type="match status" value="1"/>
</dbReference>
<name>A0A368NHB3_9GAMM</name>
<dbReference type="Gene3D" id="1.10.357.10">
    <property type="entry name" value="Tetracycline Repressor, domain 2"/>
    <property type="match status" value="1"/>
</dbReference>
<dbReference type="GO" id="GO:0003700">
    <property type="term" value="F:DNA-binding transcription factor activity"/>
    <property type="evidence" value="ECO:0007669"/>
    <property type="project" value="TreeGrafter"/>
</dbReference>
<gene>
    <name evidence="4" type="ORF">DU002_11365</name>
</gene>
<dbReference type="PANTHER" id="PTHR30055">
    <property type="entry name" value="HTH-TYPE TRANSCRIPTIONAL REGULATOR RUTR"/>
    <property type="match status" value="1"/>
</dbReference>
<protein>
    <submittedName>
        <fullName evidence="4">TetR/AcrR family transcriptional regulator</fullName>
    </submittedName>
</protein>
<dbReference type="PROSITE" id="PS50977">
    <property type="entry name" value="HTH_TETR_2"/>
    <property type="match status" value="1"/>
</dbReference>
<dbReference type="Proteomes" id="UP000252558">
    <property type="component" value="Unassembled WGS sequence"/>
</dbReference>
<keyword evidence="5" id="KW-1185">Reference proteome</keyword>
<reference evidence="4 5" key="1">
    <citation type="submission" date="2018-07" db="EMBL/GenBank/DDBJ databases">
        <title>Corallincola holothuriorum sp. nov., a new facultative anaerobe isolated from sea cucumber Apostichopus japonicus.</title>
        <authorList>
            <person name="Xia H."/>
        </authorList>
    </citation>
    <scope>NUCLEOTIDE SEQUENCE [LARGE SCALE GENOMIC DNA]</scope>
    <source>
        <strain evidence="4 5">C4</strain>
    </source>
</reference>
<dbReference type="EMBL" id="QPID01000006">
    <property type="protein sequence ID" value="RCU49510.1"/>
    <property type="molecule type" value="Genomic_DNA"/>
</dbReference>